<evidence type="ECO:0000313" key="1">
    <source>
        <dbReference type="EMBL" id="KAJ3813463.1"/>
    </source>
</evidence>
<protein>
    <submittedName>
        <fullName evidence="1">Uncharacterized protein</fullName>
    </submittedName>
</protein>
<comment type="caution">
    <text evidence="1">The sequence shown here is derived from an EMBL/GenBank/DDBJ whole genome shotgun (WGS) entry which is preliminary data.</text>
</comment>
<dbReference type="Proteomes" id="UP001163835">
    <property type="component" value="Unassembled WGS sequence"/>
</dbReference>
<accession>A0ACC1U9H4</accession>
<organism evidence="1 2">
    <name type="scientific">Lentinula aff. lateritia</name>
    <dbReference type="NCBI Taxonomy" id="2804960"/>
    <lineage>
        <taxon>Eukaryota</taxon>
        <taxon>Fungi</taxon>
        <taxon>Dikarya</taxon>
        <taxon>Basidiomycota</taxon>
        <taxon>Agaricomycotina</taxon>
        <taxon>Agaricomycetes</taxon>
        <taxon>Agaricomycetidae</taxon>
        <taxon>Agaricales</taxon>
        <taxon>Marasmiineae</taxon>
        <taxon>Omphalotaceae</taxon>
        <taxon>Lentinula</taxon>
    </lineage>
</organism>
<name>A0ACC1U9H4_9AGAR</name>
<evidence type="ECO:0000313" key="2">
    <source>
        <dbReference type="Proteomes" id="UP001163835"/>
    </source>
</evidence>
<gene>
    <name evidence="1" type="ORF">F5876DRAFT_63123</name>
</gene>
<sequence>MSTVSGLEYIQFGDILFSSALALLYYDHLLTLDAEIRLIWKRSRNSSRYLFLFNRYLAFFGNIAAAYPVYSSSLTLSNIHSADAGYSHCAGAKMAIGWEGILLLDTILFALTLWKGYHHRLPIGTNRLGVSLFAVVVRDGSIYFFIMASLNLVNIISFYASQVNYSALLPIDPFLRHLDGYKATSLILLDVTLMSRMMLDLHEAAEMGIYTTNAHALTQDIWVNRDYGR</sequence>
<proteinExistence type="predicted"/>
<reference evidence="1" key="1">
    <citation type="submission" date="2022-09" db="EMBL/GenBank/DDBJ databases">
        <title>A Global Phylogenomic Analysis of the Shiitake Genus Lentinula.</title>
        <authorList>
            <consortium name="DOE Joint Genome Institute"/>
            <person name="Sierra-Patev S."/>
            <person name="Min B."/>
            <person name="Naranjo-Ortiz M."/>
            <person name="Looney B."/>
            <person name="Konkel Z."/>
            <person name="Slot J.C."/>
            <person name="Sakamoto Y."/>
            <person name="Steenwyk J.L."/>
            <person name="Rokas A."/>
            <person name="Carro J."/>
            <person name="Camarero S."/>
            <person name="Ferreira P."/>
            <person name="Molpeceres G."/>
            <person name="Ruiz-Duenas F.J."/>
            <person name="Serrano A."/>
            <person name="Henrissat B."/>
            <person name="Drula E."/>
            <person name="Hughes K.W."/>
            <person name="Mata J.L."/>
            <person name="Ishikawa N.K."/>
            <person name="Vargas-Isla R."/>
            <person name="Ushijima S."/>
            <person name="Smith C.A."/>
            <person name="Ahrendt S."/>
            <person name="Andreopoulos W."/>
            <person name="He G."/>
            <person name="Labutti K."/>
            <person name="Lipzen A."/>
            <person name="Ng V."/>
            <person name="Riley R."/>
            <person name="Sandor L."/>
            <person name="Barry K."/>
            <person name="Martinez A.T."/>
            <person name="Xiao Y."/>
            <person name="Gibbons J.G."/>
            <person name="Terashima K."/>
            <person name="Grigoriev I.V."/>
            <person name="Hibbett D.S."/>
        </authorList>
    </citation>
    <scope>NUCLEOTIDE SEQUENCE</scope>
    <source>
        <strain evidence="1">TMI1499</strain>
    </source>
</reference>
<keyword evidence="2" id="KW-1185">Reference proteome</keyword>
<dbReference type="EMBL" id="MU794992">
    <property type="protein sequence ID" value="KAJ3813463.1"/>
    <property type="molecule type" value="Genomic_DNA"/>
</dbReference>